<evidence type="ECO:0000256" key="4">
    <source>
        <dbReference type="ARBA" id="ARBA00022496"/>
    </source>
</evidence>
<sequence>MKKIIFYIVAVFLLFGCSKQEHVKDSNVTILSIKHELGEVKIPKNPSRVIVFDYGVLDSLKELGLDDKIIGVPIKNLPKYLNSFKDVENVGGVQEPNFETIYKLKPDLIIVSGRQAKNFKSFEEIAPTLYLPIDTRNYLNSLEKNLYILGDIFDKKNLVKEKFNVLLQNIDYFKLQIDPTKKGLIILTNANKISAFGSKSRFGIIHDVLGVKIADENITVSTHGKNISPEYILKINPDYIFVVDRDAIVGGEGNAKKTIENHIVEKTNAFKNKHIFYINPEYWYLSGGGLKSTKAMLEEIITDINKDKNEI</sequence>
<dbReference type="InterPro" id="IPR033870">
    <property type="entry name" value="FatB"/>
</dbReference>
<keyword evidence="4" id="KW-0410">Iron transport</keyword>
<organism evidence="7 8">
    <name type="scientific">Campylobacter lari</name>
    <dbReference type="NCBI Taxonomy" id="201"/>
    <lineage>
        <taxon>Bacteria</taxon>
        <taxon>Pseudomonadati</taxon>
        <taxon>Campylobacterota</taxon>
        <taxon>Epsilonproteobacteria</taxon>
        <taxon>Campylobacterales</taxon>
        <taxon>Campylobacteraceae</taxon>
        <taxon>Campylobacter</taxon>
    </lineage>
</organism>
<keyword evidence="3" id="KW-0813">Transport</keyword>
<accession>A0A7U8APS8</accession>
<protein>
    <submittedName>
        <fullName evidence="7">Siderophore ABC transporter substrate-binding protein</fullName>
    </submittedName>
</protein>
<evidence type="ECO:0000256" key="1">
    <source>
        <dbReference type="ARBA" id="ARBA00004196"/>
    </source>
</evidence>
<feature type="domain" description="Fe/B12 periplasmic-binding" evidence="6">
    <location>
        <begin position="48"/>
        <end position="308"/>
    </location>
</feature>
<evidence type="ECO:0000313" key="7">
    <source>
        <dbReference type="EMBL" id="EAJ1254265.1"/>
    </source>
</evidence>
<dbReference type="CDD" id="cd01140">
    <property type="entry name" value="FatB"/>
    <property type="match status" value="1"/>
</dbReference>
<comment type="subcellular location">
    <subcellularLocation>
        <location evidence="1">Cell envelope</location>
    </subcellularLocation>
</comment>
<evidence type="ECO:0000259" key="6">
    <source>
        <dbReference type="PROSITE" id="PS50983"/>
    </source>
</evidence>
<keyword evidence="5" id="KW-0732">Signal</keyword>
<gene>
    <name evidence="7" type="ORF">A0Y59_03530</name>
</gene>
<evidence type="ECO:0000256" key="5">
    <source>
        <dbReference type="ARBA" id="ARBA00022729"/>
    </source>
</evidence>
<comment type="similarity">
    <text evidence="2">Belongs to the bacterial solute-binding protein 8 family.</text>
</comment>
<dbReference type="GO" id="GO:0030288">
    <property type="term" value="C:outer membrane-bounded periplasmic space"/>
    <property type="evidence" value="ECO:0007669"/>
    <property type="project" value="TreeGrafter"/>
</dbReference>
<dbReference type="Proteomes" id="UP000533324">
    <property type="component" value="Unassembled WGS sequence"/>
</dbReference>
<dbReference type="PANTHER" id="PTHR30532:SF28">
    <property type="entry name" value="PETROBACTIN-BINDING PROTEIN YCLQ"/>
    <property type="match status" value="1"/>
</dbReference>
<dbReference type="Pfam" id="PF01497">
    <property type="entry name" value="Peripla_BP_2"/>
    <property type="match status" value="1"/>
</dbReference>
<dbReference type="InterPro" id="IPR051313">
    <property type="entry name" value="Bact_iron-sidero_bind"/>
</dbReference>
<keyword evidence="4" id="KW-0406">Ion transport</keyword>
<dbReference type="PROSITE" id="PS50983">
    <property type="entry name" value="FE_B12_PBP"/>
    <property type="match status" value="1"/>
</dbReference>
<dbReference type="GO" id="GO:1901678">
    <property type="term" value="P:iron coordination entity transport"/>
    <property type="evidence" value="ECO:0007669"/>
    <property type="project" value="UniProtKB-ARBA"/>
</dbReference>
<comment type="caution">
    <text evidence="7">The sequence shown here is derived from an EMBL/GenBank/DDBJ whole genome shotgun (WGS) entry which is preliminary data.</text>
</comment>
<dbReference type="Gene3D" id="3.40.50.1980">
    <property type="entry name" value="Nitrogenase molybdenum iron protein domain"/>
    <property type="match status" value="2"/>
</dbReference>
<dbReference type="InterPro" id="IPR002491">
    <property type="entry name" value="ABC_transptr_periplasmic_BD"/>
</dbReference>
<evidence type="ECO:0000256" key="2">
    <source>
        <dbReference type="ARBA" id="ARBA00008814"/>
    </source>
</evidence>
<dbReference type="PROSITE" id="PS51257">
    <property type="entry name" value="PROKAR_LIPOPROTEIN"/>
    <property type="match status" value="1"/>
</dbReference>
<proteinExistence type="inferred from homology"/>
<dbReference type="EMBL" id="AABVCV010000005">
    <property type="protein sequence ID" value="EAJ1254265.1"/>
    <property type="molecule type" value="Genomic_DNA"/>
</dbReference>
<evidence type="ECO:0000313" key="8">
    <source>
        <dbReference type="Proteomes" id="UP000533324"/>
    </source>
</evidence>
<dbReference type="SUPFAM" id="SSF53807">
    <property type="entry name" value="Helical backbone' metal receptor"/>
    <property type="match status" value="1"/>
</dbReference>
<dbReference type="AlphaFoldDB" id="A0A7U8APS8"/>
<keyword evidence="4" id="KW-0408">Iron</keyword>
<dbReference type="PANTHER" id="PTHR30532">
    <property type="entry name" value="IRON III DICITRATE-BINDING PERIPLASMIC PROTEIN"/>
    <property type="match status" value="1"/>
</dbReference>
<evidence type="ECO:0000256" key="3">
    <source>
        <dbReference type="ARBA" id="ARBA00022448"/>
    </source>
</evidence>
<reference evidence="7 8" key="1">
    <citation type="submission" date="2018-05" db="EMBL/GenBank/DDBJ databases">
        <authorList>
            <consortium name="PulseNet: The National Subtyping Network for Foodborne Disease Surveillance"/>
            <person name="Tarr C.L."/>
            <person name="Trees E."/>
            <person name="Katz L.S."/>
            <person name="Carleton-Romer H.A."/>
            <person name="Stroika S."/>
            <person name="Kucerova Z."/>
            <person name="Roache K.F."/>
            <person name="Sabol A.L."/>
            <person name="Besser J."/>
            <person name="Gerner-Smidt P."/>
        </authorList>
    </citation>
    <scope>NUCLEOTIDE SEQUENCE [LARGE SCALE GENOMIC DNA]</scope>
    <source>
        <strain evidence="7 8">1988D-2602</strain>
    </source>
</reference>
<name>A0A7U8APS8_CAMLA</name>